<dbReference type="EC" id="3.2.1.106" evidence="11 12"/>
<evidence type="ECO:0000256" key="13">
    <source>
        <dbReference type="RuleBase" id="RU369107"/>
    </source>
</evidence>
<evidence type="ECO:0000256" key="4">
    <source>
        <dbReference type="ARBA" id="ARBA00022801"/>
    </source>
</evidence>
<evidence type="ECO:0000313" key="17">
    <source>
        <dbReference type="Proteomes" id="UP001187682"/>
    </source>
</evidence>
<evidence type="ECO:0000313" key="16">
    <source>
        <dbReference type="EMBL" id="SPO06375.1"/>
    </source>
</evidence>
<evidence type="ECO:0000259" key="14">
    <source>
        <dbReference type="Pfam" id="PF03200"/>
    </source>
</evidence>
<evidence type="ECO:0000256" key="12">
    <source>
        <dbReference type="RuleBase" id="RU368089"/>
    </source>
</evidence>
<feature type="domain" description="Glycosyl hydrolase family 63 C-terminal" evidence="14">
    <location>
        <begin position="211"/>
        <end position="699"/>
    </location>
</feature>
<dbReference type="InterPro" id="IPR004888">
    <property type="entry name" value="Glycoside_hydrolase_63"/>
</dbReference>
<evidence type="ECO:0000256" key="6">
    <source>
        <dbReference type="ARBA" id="ARBA00022968"/>
    </source>
</evidence>
<evidence type="ECO:0000256" key="7">
    <source>
        <dbReference type="ARBA" id="ARBA00022989"/>
    </source>
</evidence>
<dbReference type="InterPro" id="IPR038518">
    <property type="entry name" value="Glyco_hydro_63N_sf"/>
</dbReference>
<keyword evidence="3 12" id="KW-0812">Transmembrane</keyword>
<dbReference type="GO" id="GO:0006487">
    <property type="term" value="P:protein N-linked glycosylation"/>
    <property type="evidence" value="ECO:0007669"/>
    <property type="project" value="UniProtKB-UniRule"/>
</dbReference>
<keyword evidence="7 12" id="KW-1133">Transmembrane helix</keyword>
<keyword evidence="9 13" id="KW-0325">Glycoprotein</keyword>
<dbReference type="InterPro" id="IPR031335">
    <property type="entry name" value="Glyco_hydro_63_C"/>
</dbReference>
<evidence type="ECO:0000256" key="9">
    <source>
        <dbReference type="ARBA" id="ARBA00023180"/>
    </source>
</evidence>
<organism evidence="16 17">
    <name type="scientific">Cephalotrichum gorgonifer</name>
    <dbReference type="NCBI Taxonomy" id="2041049"/>
    <lineage>
        <taxon>Eukaryota</taxon>
        <taxon>Fungi</taxon>
        <taxon>Dikarya</taxon>
        <taxon>Ascomycota</taxon>
        <taxon>Pezizomycotina</taxon>
        <taxon>Sordariomycetes</taxon>
        <taxon>Hypocreomycetidae</taxon>
        <taxon>Microascales</taxon>
        <taxon>Microascaceae</taxon>
        <taxon>Cephalotrichum</taxon>
    </lineage>
</organism>
<feature type="transmembrane region" description="Helical" evidence="12">
    <location>
        <begin position="687"/>
        <end position="705"/>
    </location>
</feature>
<feature type="transmembrane region" description="Helical" evidence="12">
    <location>
        <begin position="717"/>
        <end position="735"/>
    </location>
</feature>
<comment type="caution">
    <text evidence="16">The sequence shown here is derived from an EMBL/GenBank/DDBJ whole genome shotgun (WGS) entry which is preliminary data.</text>
</comment>
<dbReference type="InterPro" id="IPR012341">
    <property type="entry name" value="6hp_glycosidase-like_sf"/>
</dbReference>
<name>A0AAE8SYY4_9PEZI</name>
<feature type="domain" description="Glycosyl hydrolase family 63 N-terminal" evidence="15">
    <location>
        <begin position="4"/>
        <end position="169"/>
    </location>
</feature>
<evidence type="ECO:0000259" key="15">
    <source>
        <dbReference type="Pfam" id="PF16923"/>
    </source>
</evidence>
<evidence type="ECO:0000256" key="2">
    <source>
        <dbReference type="ARBA" id="ARBA00010833"/>
    </source>
</evidence>
<comment type="similarity">
    <text evidence="2 12">Belongs to the glycosyl hydrolase 63 family.</text>
</comment>
<evidence type="ECO:0000256" key="3">
    <source>
        <dbReference type="ARBA" id="ARBA00022692"/>
    </source>
</evidence>
<dbReference type="InterPro" id="IPR031631">
    <property type="entry name" value="Glyco_hydro_63N"/>
</dbReference>
<evidence type="ECO:0000256" key="1">
    <source>
        <dbReference type="ARBA" id="ARBA00004648"/>
    </source>
</evidence>
<keyword evidence="4 12" id="KW-0378">Hydrolase</keyword>
<dbReference type="Pfam" id="PF03200">
    <property type="entry name" value="Glyco_hydro_63"/>
    <property type="match status" value="1"/>
</dbReference>
<dbReference type="Gene3D" id="2.70.98.110">
    <property type="entry name" value="Glycosyl hydrolase family 63, N-terminal domain"/>
    <property type="match status" value="1"/>
</dbReference>
<dbReference type="PANTHER" id="PTHR10412">
    <property type="entry name" value="MANNOSYL-OLIGOSACCHARIDE GLUCOSIDASE"/>
    <property type="match status" value="1"/>
</dbReference>
<evidence type="ECO:0000256" key="5">
    <source>
        <dbReference type="ARBA" id="ARBA00022824"/>
    </source>
</evidence>
<dbReference type="GO" id="GO:0009311">
    <property type="term" value="P:oligosaccharide metabolic process"/>
    <property type="evidence" value="ECO:0007669"/>
    <property type="project" value="UniProtKB-UniRule"/>
</dbReference>
<evidence type="ECO:0000256" key="11">
    <source>
        <dbReference type="ARBA" id="ARBA00038888"/>
    </source>
</evidence>
<dbReference type="Proteomes" id="UP001187682">
    <property type="component" value="Unassembled WGS sequence"/>
</dbReference>
<dbReference type="AlphaFoldDB" id="A0AAE8SYY4"/>
<sequence length="773" mass="85604">MSLALRDTCEQDDGMQGYGWTTYDTRVGGSQTMHDTALNIDLTTDFFKSKGGSSWTGRVTGTPRPDAPRDITTTVVLHAAIEKAELDDTRILTCAHQSQGLRDRDDAEAGCRGEVPGLGAFEFYVMTDAENNPAHNTAVNSVQVPEGKIWQAKSVFMSQVNAGNDKSITVDDKPGAGNMQFIQMTFKGAFTLTFTYRGLEATPLDADGLEAGITDLESSFPKTVDKVFPRTRPFSEGRYNEFSRALVSNLLGGQGFFHGDSKVDYTRAPEYEETDVKFWEKAAAAMGRAEITTTPPTSLLSFTPSRPFFPRGFLWDEGFHLLPVIEWDLDLAVSVLKSWLSQMDEDGWIAREQILGPEARSRVPSQFQVQYPHYANPPALFMVIPKLLSKITGASAYAGHSSAYISSPDQASALIKEIYPLLVRNYNFFRRTQAGNFSTDYPRPEGAVPGEGYRWRGRTPLHTLTSGLDDYPRANPPHPAELHVDALAWVGASAEALRQAAEYLGEDADAATYKGHVSDVKKNLDVLHWDPEEQTYCDATVEGGAYKRVCHQGYVSLFPLFLGLLDSDHPNLPAVLDLLSDPNKLWSPYGLRSLSAAHPDYGTGEDYWRGAVWMQLNVLAVMRLRDLGERDRPGGQGSMSVSARAMSLAAELREHVVDTVYKGWVDTGFVWEQYDDSKGMGRHSRAFTGWTACVILLMGLTFPGGSGERRENVGSSLSAMPVVLVVVLAVLVVAFRRQITTVAAHVMNHWLTWRKSRVRRGQSYEQVIDLDTY</sequence>
<comment type="function">
    <text evidence="12">Cleaves the distal alpha 1,2-linked glucose residue from the Glc(3)Man(9)GlcNAc(2) oligosaccharide precursor.</text>
</comment>
<keyword evidence="10 12" id="KW-0326">Glycosidase</keyword>
<dbReference type="Pfam" id="PF16923">
    <property type="entry name" value="Glyco_hydro_63N"/>
    <property type="match status" value="1"/>
</dbReference>
<proteinExistence type="inferred from homology"/>
<keyword evidence="17" id="KW-1185">Reference proteome</keyword>
<keyword evidence="5 12" id="KW-0256">Endoplasmic reticulum</keyword>
<dbReference type="InterPro" id="IPR008928">
    <property type="entry name" value="6-hairpin_glycosidase_sf"/>
</dbReference>
<dbReference type="GO" id="GO:0004573">
    <property type="term" value="F:Glc3Man9GlcNAc2 oligosaccharide glucosidase activity"/>
    <property type="evidence" value="ECO:0007669"/>
    <property type="project" value="UniProtKB-UniRule"/>
</dbReference>
<dbReference type="PANTHER" id="PTHR10412:SF11">
    <property type="entry name" value="MANNOSYL-OLIGOSACCHARIDE GLUCOSIDASE"/>
    <property type="match status" value="1"/>
</dbReference>
<gene>
    <name evidence="16" type="ORF">DNG_09064</name>
</gene>
<evidence type="ECO:0000256" key="8">
    <source>
        <dbReference type="ARBA" id="ARBA00023136"/>
    </source>
</evidence>
<accession>A0AAE8SYY4</accession>
<evidence type="ECO:0000256" key="10">
    <source>
        <dbReference type="ARBA" id="ARBA00023295"/>
    </source>
</evidence>
<comment type="caution">
    <text evidence="12">Lacks conserved residue(s) required for the propagation of feature annotation.</text>
</comment>
<keyword evidence="6" id="KW-0735">Signal-anchor</keyword>
<comment type="subcellular location">
    <subcellularLocation>
        <location evidence="1 12">Endoplasmic reticulum membrane</location>
        <topology evidence="1 12">Single-pass type II membrane protein</topology>
    </subcellularLocation>
</comment>
<comment type="catalytic activity">
    <reaction evidence="12">
        <text>N(4)-(alpha-D-Glc-(1-&gt;2)-alpha-D-Glc-(1-&gt;3)-alpha-D-Glc-(1-&gt;3)-alpha-D-Man-(1-&gt;2)-alpha-D-Man-(1-&gt;2)-alpha-D-Man-(1-&gt;3)-[alpha-D-Man-(1-&gt;2)-alpha-D-Man-(1-&gt;3)-[alpha-D-Man-(1-&gt;2)-alpha-D-Man-(1-&gt;6)]-alpha-D-Man-(1-&gt;6)]-beta-D-Man-(1-&gt;4)-beta-D-GlcNAc-(1-&gt;4)-beta-D-GlcNAc)-L-asparaginyl-[protein] + H2O = N(4)-(alpha-D-Glc-(1-&gt;3)-alpha-D-Glc-(1-&gt;3)-alpha-D-Man-(1-&gt;2)-alpha-D-Man-(1-&gt;2)-alpha-D-Man-(1-&gt;3)-[alpha-D-Man-(1-&gt;2)-alpha-D-Man-(1-&gt;3)-[alpha-D-Man-(1-&gt;2)-alpha-D-Man-(1-&gt;6)]-alpha-D-Man-(1-&gt;6)]-beta-D-Man-(1-&gt;4)-beta-D-GlcNAc-(1-&gt;4)-beta-D-GlcNAc)-L-asparaginyl-[protein] + beta-D-glucose</text>
        <dbReference type="Rhea" id="RHEA:55988"/>
        <dbReference type="Rhea" id="RHEA-COMP:12806"/>
        <dbReference type="Rhea" id="RHEA-COMP:14355"/>
        <dbReference type="ChEBI" id="CHEBI:15377"/>
        <dbReference type="ChEBI" id="CHEBI:15903"/>
        <dbReference type="ChEBI" id="CHEBI:59082"/>
        <dbReference type="ChEBI" id="CHEBI:132537"/>
        <dbReference type="EC" id="3.2.1.106"/>
    </reaction>
</comment>
<comment type="pathway">
    <text evidence="13">Glycan metabolism; N-glycan degradation.</text>
</comment>
<keyword evidence="8 12" id="KW-0472">Membrane</keyword>
<protein>
    <recommendedName>
        <fullName evidence="11 12">Mannosyl-oligosaccharide glucosidase</fullName>
        <ecNumber evidence="11 12">3.2.1.106</ecNumber>
    </recommendedName>
    <alternativeName>
        <fullName evidence="13">Glucosidase I</fullName>
    </alternativeName>
</protein>
<dbReference type="EMBL" id="ONZQ02000015">
    <property type="protein sequence ID" value="SPO06375.1"/>
    <property type="molecule type" value="Genomic_DNA"/>
</dbReference>
<dbReference type="Gene3D" id="1.50.10.10">
    <property type="match status" value="1"/>
</dbReference>
<dbReference type="GO" id="GO:0005789">
    <property type="term" value="C:endoplasmic reticulum membrane"/>
    <property type="evidence" value="ECO:0007669"/>
    <property type="project" value="UniProtKB-SubCell"/>
</dbReference>
<dbReference type="SUPFAM" id="SSF48208">
    <property type="entry name" value="Six-hairpin glycosidases"/>
    <property type="match status" value="1"/>
</dbReference>
<reference evidence="16" key="1">
    <citation type="submission" date="2018-03" db="EMBL/GenBank/DDBJ databases">
        <authorList>
            <person name="Guldener U."/>
        </authorList>
    </citation>
    <scope>NUCLEOTIDE SEQUENCE</scope>
</reference>